<accession>A0A9Q3D921</accession>
<evidence type="ECO:0000313" key="1">
    <source>
        <dbReference type="EMBL" id="MBW0499084.1"/>
    </source>
</evidence>
<dbReference type="EMBL" id="AVOT02015080">
    <property type="protein sequence ID" value="MBW0499084.1"/>
    <property type="molecule type" value="Genomic_DNA"/>
</dbReference>
<reference evidence="1" key="1">
    <citation type="submission" date="2021-03" db="EMBL/GenBank/DDBJ databases">
        <title>Draft genome sequence of rust myrtle Austropuccinia psidii MF-1, a brazilian biotype.</title>
        <authorList>
            <person name="Quecine M.C."/>
            <person name="Pachon D.M.R."/>
            <person name="Bonatelli M.L."/>
            <person name="Correr F.H."/>
            <person name="Franceschini L.M."/>
            <person name="Leite T.F."/>
            <person name="Margarido G.R.A."/>
            <person name="Almeida C.A."/>
            <person name="Ferrarezi J.A."/>
            <person name="Labate C.A."/>
        </authorList>
    </citation>
    <scope>NUCLEOTIDE SEQUENCE</scope>
    <source>
        <strain evidence="1">MF-1</strain>
    </source>
</reference>
<protein>
    <submittedName>
        <fullName evidence="1">Uncharacterized protein</fullName>
    </submittedName>
</protein>
<sequence length="194" mass="22280">MHNWFEGILQHHFRYQWGFDCKSETQHNDSDSESDDMEICKAQMQLQKGHVSANNKKRLLLNIHDVVVPKGVTRMPLALGESQSGKLKASEWNALFNVSITLVKLLTKPELRESDFERIEELLQRLDILQVVSNGLFSFIRMEKICAFAAYRRLPAWTLGIQKPTLLVRAIIKLVGLETQGLIDNLFLDDVMQS</sequence>
<organism evidence="1 2">
    <name type="scientific">Austropuccinia psidii MF-1</name>
    <dbReference type="NCBI Taxonomy" id="1389203"/>
    <lineage>
        <taxon>Eukaryota</taxon>
        <taxon>Fungi</taxon>
        <taxon>Dikarya</taxon>
        <taxon>Basidiomycota</taxon>
        <taxon>Pucciniomycotina</taxon>
        <taxon>Pucciniomycetes</taxon>
        <taxon>Pucciniales</taxon>
        <taxon>Sphaerophragmiaceae</taxon>
        <taxon>Austropuccinia</taxon>
    </lineage>
</organism>
<comment type="caution">
    <text evidence="1">The sequence shown here is derived from an EMBL/GenBank/DDBJ whole genome shotgun (WGS) entry which is preliminary data.</text>
</comment>
<proteinExistence type="predicted"/>
<name>A0A9Q3D921_9BASI</name>
<dbReference type="OrthoDB" id="8192078at2759"/>
<evidence type="ECO:0000313" key="2">
    <source>
        <dbReference type="Proteomes" id="UP000765509"/>
    </source>
</evidence>
<dbReference type="Proteomes" id="UP000765509">
    <property type="component" value="Unassembled WGS sequence"/>
</dbReference>
<dbReference type="AlphaFoldDB" id="A0A9Q3D921"/>
<gene>
    <name evidence="1" type="ORF">O181_038799</name>
</gene>
<keyword evidence="2" id="KW-1185">Reference proteome</keyword>